<name>A0AC60PR68_IXOPE</name>
<organism evidence="1 2">
    <name type="scientific">Ixodes persulcatus</name>
    <name type="common">Taiga tick</name>
    <dbReference type="NCBI Taxonomy" id="34615"/>
    <lineage>
        <taxon>Eukaryota</taxon>
        <taxon>Metazoa</taxon>
        <taxon>Ecdysozoa</taxon>
        <taxon>Arthropoda</taxon>
        <taxon>Chelicerata</taxon>
        <taxon>Arachnida</taxon>
        <taxon>Acari</taxon>
        <taxon>Parasitiformes</taxon>
        <taxon>Ixodida</taxon>
        <taxon>Ixodoidea</taxon>
        <taxon>Ixodidae</taxon>
        <taxon>Ixodinae</taxon>
        <taxon>Ixodes</taxon>
    </lineage>
</organism>
<gene>
    <name evidence="1" type="ORF">HPB47_000628</name>
</gene>
<evidence type="ECO:0000313" key="1">
    <source>
        <dbReference type="EMBL" id="KAG0423589.1"/>
    </source>
</evidence>
<dbReference type="EMBL" id="JABSTQ010010080">
    <property type="protein sequence ID" value="KAG0423589.1"/>
    <property type="molecule type" value="Genomic_DNA"/>
</dbReference>
<protein>
    <submittedName>
        <fullName evidence="1">Uncharacterized protein</fullName>
    </submittedName>
</protein>
<keyword evidence="2" id="KW-1185">Reference proteome</keyword>
<reference evidence="1 2" key="1">
    <citation type="journal article" date="2020" name="Cell">
        <title>Large-Scale Comparative Analyses of Tick Genomes Elucidate Their Genetic Diversity and Vector Capacities.</title>
        <authorList>
            <consortium name="Tick Genome and Microbiome Consortium (TIGMIC)"/>
            <person name="Jia N."/>
            <person name="Wang J."/>
            <person name="Shi W."/>
            <person name="Du L."/>
            <person name="Sun Y."/>
            <person name="Zhan W."/>
            <person name="Jiang J.F."/>
            <person name="Wang Q."/>
            <person name="Zhang B."/>
            <person name="Ji P."/>
            <person name="Bell-Sakyi L."/>
            <person name="Cui X.M."/>
            <person name="Yuan T.T."/>
            <person name="Jiang B.G."/>
            <person name="Yang W.F."/>
            <person name="Lam T.T."/>
            <person name="Chang Q.C."/>
            <person name="Ding S.J."/>
            <person name="Wang X.J."/>
            <person name="Zhu J.G."/>
            <person name="Ruan X.D."/>
            <person name="Zhao L."/>
            <person name="Wei J.T."/>
            <person name="Ye R.Z."/>
            <person name="Que T.C."/>
            <person name="Du C.H."/>
            <person name="Zhou Y.H."/>
            <person name="Cheng J.X."/>
            <person name="Dai P.F."/>
            <person name="Guo W.B."/>
            <person name="Han X.H."/>
            <person name="Huang E.J."/>
            <person name="Li L.F."/>
            <person name="Wei W."/>
            <person name="Gao Y.C."/>
            <person name="Liu J.Z."/>
            <person name="Shao H.Z."/>
            <person name="Wang X."/>
            <person name="Wang C.C."/>
            <person name="Yang T.C."/>
            <person name="Huo Q.B."/>
            <person name="Li W."/>
            <person name="Chen H.Y."/>
            <person name="Chen S.E."/>
            <person name="Zhou L.G."/>
            <person name="Ni X.B."/>
            <person name="Tian J.H."/>
            <person name="Sheng Y."/>
            <person name="Liu T."/>
            <person name="Pan Y.S."/>
            <person name="Xia L.Y."/>
            <person name="Li J."/>
            <person name="Zhao F."/>
            <person name="Cao W.C."/>
        </authorList>
    </citation>
    <scope>NUCLEOTIDE SEQUENCE [LARGE SCALE GENOMIC DNA]</scope>
    <source>
        <strain evidence="1">Iper-2018</strain>
    </source>
</reference>
<sequence>MADRGRAGGSSEIDVTKPIKHMLAFIEQEANEKGLYQLLDPDVTVFCRRKDAKLVQAAVEVASKVFKKKTGIQANVTLDKDNFLPEASTGGVEMSSMKGKVRIVNTLESRLELISQKILPQIRVELFGKNPDRKHTD</sequence>
<accession>A0AC60PR68</accession>
<proteinExistence type="predicted"/>
<dbReference type="Proteomes" id="UP000805193">
    <property type="component" value="Unassembled WGS sequence"/>
</dbReference>
<comment type="caution">
    <text evidence="1">The sequence shown here is derived from an EMBL/GenBank/DDBJ whole genome shotgun (WGS) entry which is preliminary data.</text>
</comment>
<evidence type="ECO:0000313" key="2">
    <source>
        <dbReference type="Proteomes" id="UP000805193"/>
    </source>
</evidence>